<dbReference type="KEGG" id="tlt:OCC_05284"/>
<keyword evidence="1" id="KW-1133">Transmembrane helix</keyword>
<feature type="transmembrane region" description="Helical" evidence="1">
    <location>
        <begin position="6"/>
        <end position="25"/>
    </location>
</feature>
<evidence type="ECO:0000313" key="3">
    <source>
        <dbReference type="Proteomes" id="UP000015502"/>
    </source>
</evidence>
<evidence type="ECO:0000313" key="2">
    <source>
        <dbReference type="EMBL" id="EHR78648.1"/>
    </source>
</evidence>
<dbReference type="PaxDb" id="523849-OCC_05284"/>
<keyword evidence="3" id="KW-1185">Reference proteome</keyword>
<accession>H3ZN05</accession>
<dbReference type="EMBL" id="CP006670">
    <property type="protein sequence ID" value="EHR78648.1"/>
    <property type="molecule type" value="Genomic_DNA"/>
</dbReference>
<dbReference type="RefSeq" id="WP_004068073.1">
    <property type="nucleotide sequence ID" value="NC_022084.1"/>
</dbReference>
<protein>
    <submittedName>
        <fullName evidence="2">Uncharacterized protein</fullName>
    </submittedName>
</protein>
<dbReference type="Proteomes" id="UP000015502">
    <property type="component" value="Chromosome"/>
</dbReference>
<keyword evidence="1" id="KW-0812">Transmembrane</keyword>
<dbReference type="STRING" id="523849.OCC_05284"/>
<organism evidence="2 3">
    <name type="scientific">Thermococcus litoralis (strain ATCC 51850 / DSM 5473 / JCM 8560 / NS-C)</name>
    <dbReference type="NCBI Taxonomy" id="523849"/>
    <lineage>
        <taxon>Archaea</taxon>
        <taxon>Methanobacteriati</taxon>
        <taxon>Methanobacteriota</taxon>
        <taxon>Thermococci</taxon>
        <taxon>Thermococcales</taxon>
        <taxon>Thermococcaceae</taxon>
        <taxon>Thermococcus</taxon>
    </lineage>
</organism>
<keyword evidence="1" id="KW-0472">Membrane</keyword>
<dbReference type="GeneID" id="16549579"/>
<proteinExistence type="predicted"/>
<dbReference type="AlphaFoldDB" id="H3ZN05"/>
<name>H3ZN05_THELN</name>
<reference evidence="2 3" key="1">
    <citation type="journal article" date="2012" name="J. Bacteriol.">
        <title>Genome sequence of the model hyperthermophilic archaeon Thermococcus litoralis NS-C.</title>
        <authorList>
            <person name="Gardner A.F."/>
            <person name="Kumar S."/>
            <person name="Perler F.B."/>
        </authorList>
    </citation>
    <scope>NUCLEOTIDE SEQUENCE [LARGE SCALE GENOMIC DNA]</scope>
    <source>
        <strain evidence="3">ATCC 51850 / DSM 5473 / JCM 8560 / NS-C</strain>
    </source>
</reference>
<evidence type="ECO:0000256" key="1">
    <source>
        <dbReference type="SAM" id="Phobius"/>
    </source>
</evidence>
<sequence length="196" mass="21662">MKRSYIAALIGIIIVAFIFGNFAFIKSKTESGASVGAGRSCGNVTINEGFCIYPNSNFGKIVAEELKARGEKVVMLDSPTKCNGQFLAVWVEEVNITYTPFFSKGSAKVRFIYSSTGDPSHYLRYENATDKEREFITFIINNSEVEASGEITVNDNSRGLMSFMGYQRYLLKQAAATIVNRVQKIALDNIECPNSS</sequence>
<dbReference type="OrthoDB" id="95543at2157"/>
<gene>
    <name evidence="2" type="ORF">OCC_05284</name>
</gene>
<dbReference type="HOGENOM" id="CLU_1399807_0_0_2"/>